<keyword evidence="2" id="KW-0540">Nuclease</keyword>
<dbReference type="Pfam" id="PF05685">
    <property type="entry name" value="Uma2"/>
    <property type="match status" value="1"/>
</dbReference>
<dbReference type="GO" id="GO:0004519">
    <property type="term" value="F:endonuclease activity"/>
    <property type="evidence" value="ECO:0007669"/>
    <property type="project" value="UniProtKB-KW"/>
</dbReference>
<dbReference type="STRING" id="392015.SAMN05421543_1218"/>
<protein>
    <submittedName>
        <fullName evidence="2">Endonuclease, Uma2 family (Restriction endonuclease fold)</fullName>
    </submittedName>
</protein>
<keyword evidence="3" id="KW-1185">Reference proteome</keyword>
<accession>A0A1I7KYJ6</accession>
<dbReference type="RefSeq" id="WP_139234748.1">
    <property type="nucleotide sequence ID" value="NZ_FPBV01000021.1"/>
</dbReference>
<evidence type="ECO:0000313" key="2">
    <source>
        <dbReference type="EMBL" id="SFV02374.1"/>
    </source>
</evidence>
<dbReference type="Proteomes" id="UP000183508">
    <property type="component" value="Unassembled WGS sequence"/>
</dbReference>
<dbReference type="OrthoDB" id="9808428at2"/>
<sequence>MSRTKSSQYTTEREKVQEVLRCDPRVISWNRGDAHEGQSNRNVPVIARIRLQVFGTICKKPLHGRVSILSTPRFPGNPPYTYADYVQWDETERWELIDGVPFMMASPTPEHQEILLRLASAFHTHLSGGPCTPYVAPLDLTFEEDERTTTVVQPDLFVMCGTYGRSKRIVGIPVLVIEILSPSTASIDFVRKMNLYQRVGVEEYWIVDPQLSAIYVYCHDGTRLAFSGEYGIHSTLSPVRFPDLSIEVRTLFDDNRT</sequence>
<dbReference type="Gene3D" id="3.90.1570.10">
    <property type="entry name" value="tt1808, chain A"/>
    <property type="match status" value="1"/>
</dbReference>
<dbReference type="PANTHER" id="PTHR36558:SF1">
    <property type="entry name" value="RESTRICTION ENDONUCLEASE DOMAIN-CONTAINING PROTEIN-RELATED"/>
    <property type="match status" value="1"/>
</dbReference>
<organism evidence="2 3">
    <name type="scientific">Alicyclobacillus macrosporangiidus</name>
    <dbReference type="NCBI Taxonomy" id="392015"/>
    <lineage>
        <taxon>Bacteria</taxon>
        <taxon>Bacillati</taxon>
        <taxon>Bacillota</taxon>
        <taxon>Bacilli</taxon>
        <taxon>Bacillales</taxon>
        <taxon>Alicyclobacillaceae</taxon>
        <taxon>Alicyclobacillus</taxon>
    </lineage>
</organism>
<dbReference type="CDD" id="cd06260">
    <property type="entry name" value="DUF820-like"/>
    <property type="match status" value="1"/>
</dbReference>
<proteinExistence type="predicted"/>
<dbReference type="AlphaFoldDB" id="A0A1I7KYJ6"/>
<dbReference type="InterPro" id="IPR008538">
    <property type="entry name" value="Uma2"/>
</dbReference>
<reference evidence="3" key="1">
    <citation type="submission" date="2016-10" db="EMBL/GenBank/DDBJ databases">
        <authorList>
            <person name="Varghese N."/>
        </authorList>
    </citation>
    <scope>NUCLEOTIDE SEQUENCE [LARGE SCALE GENOMIC DNA]</scope>
    <source>
        <strain evidence="3">DSM 17980</strain>
    </source>
</reference>
<dbReference type="SUPFAM" id="SSF52980">
    <property type="entry name" value="Restriction endonuclease-like"/>
    <property type="match status" value="1"/>
</dbReference>
<dbReference type="PANTHER" id="PTHR36558">
    <property type="entry name" value="GLR1098 PROTEIN"/>
    <property type="match status" value="1"/>
</dbReference>
<keyword evidence="2" id="KW-0255">Endonuclease</keyword>
<gene>
    <name evidence="2" type="ORF">SAMN05421543_1218</name>
</gene>
<feature type="domain" description="Putative restriction endonuclease" evidence="1">
    <location>
        <begin position="83"/>
        <end position="222"/>
    </location>
</feature>
<dbReference type="InterPro" id="IPR012296">
    <property type="entry name" value="Nuclease_put_TT1808"/>
</dbReference>
<dbReference type="EMBL" id="FPBV01000021">
    <property type="protein sequence ID" value="SFV02374.1"/>
    <property type="molecule type" value="Genomic_DNA"/>
</dbReference>
<keyword evidence="2" id="KW-0378">Hydrolase</keyword>
<evidence type="ECO:0000259" key="1">
    <source>
        <dbReference type="Pfam" id="PF05685"/>
    </source>
</evidence>
<dbReference type="InterPro" id="IPR011335">
    <property type="entry name" value="Restrct_endonuc-II-like"/>
</dbReference>
<evidence type="ECO:0000313" key="3">
    <source>
        <dbReference type="Proteomes" id="UP000183508"/>
    </source>
</evidence>
<name>A0A1I7KYJ6_9BACL</name>